<reference evidence="3 4" key="1">
    <citation type="submission" date="2017-07" db="EMBL/GenBank/DDBJ databases">
        <title>Leptospira spp. isolated from tropical soils.</title>
        <authorList>
            <person name="Thibeaux R."/>
            <person name="Iraola G."/>
            <person name="Ferres I."/>
            <person name="Bierque E."/>
            <person name="Girault D."/>
            <person name="Soupe-Gilbert M.-E."/>
            <person name="Picardeau M."/>
            <person name="Goarant C."/>
        </authorList>
    </citation>
    <scope>NUCLEOTIDE SEQUENCE [LARGE SCALE GENOMIC DNA]</scope>
    <source>
        <strain evidence="1 4">FH2-B-C1</strain>
        <strain evidence="2 3">FH2-B-D1</strain>
    </source>
</reference>
<dbReference type="PANTHER" id="PTHR31793:SF24">
    <property type="entry name" value="LONG-CHAIN ACYL-COA THIOESTERASE FADM"/>
    <property type="match status" value="1"/>
</dbReference>
<dbReference type="RefSeq" id="WP_100785182.1">
    <property type="nucleotide sequence ID" value="NZ_NPDU01000121.1"/>
</dbReference>
<dbReference type="Pfam" id="PF13279">
    <property type="entry name" value="4HBT_2"/>
    <property type="match status" value="1"/>
</dbReference>
<comment type="caution">
    <text evidence="1">The sequence shown here is derived from an EMBL/GenBank/DDBJ whole genome shotgun (WGS) entry which is preliminary data.</text>
</comment>
<evidence type="ECO:0000313" key="4">
    <source>
        <dbReference type="Proteomes" id="UP000232188"/>
    </source>
</evidence>
<evidence type="ECO:0000313" key="2">
    <source>
        <dbReference type="EMBL" id="PJZ59525.1"/>
    </source>
</evidence>
<dbReference type="CDD" id="cd00586">
    <property type="entry name" value="4HBT"/>
    <property type="match status" value="1"/>
</dbReference>
<evidence type="ECO:0000313" key="1">
    <source>
        <dbReference type="EMBL" id="PJZ53907.1"/>
    </source>
</evidence>
<dbReference type="Proteomes" id="UP000232149">
    <property type="component" value="Unassembled WGS sequence"/>
</dbReference>
<name>A0A2M9YQV3_9LEPT</name>
<organism evidence="1 4">
    <name type="scientific">Leptospira adleri</name>
    <dbReference type="NCBI Taxonomy" id="2023186"/>
    <lineage>
        <taxon>Bacteria</taxon>
        <taxon>Pseudomonadati</taxon>
        <taxon>Spirochaetota</taxon>
        <taxon>Spirochaetia</taxon>
        <taxon>Leptospirales</taxon>
        <taxon>Leptospiraceae</taxon>
        <taxon>Leptospira</taxon>
    </lineage>
</organism>
<dbReference type="AlphaFoldDB" id="A0A2M9YQV3"/>
<dbReference type="InterPro" id="IPR050563">
    <property type="entry name" value="4-hydroxybenzoyl-CoA_TE"/>
</dbReference>
<dbReference type="InterPro" id="IPR029069">
    <property type="entry name" value="HotDog_dom_sf"/>
</dbReference>
<proteinExistence type="predicted"/>
<dbReference type="Proteomes" id="UP000232188">
    <property type="component" value="Unassembled WGS sequence"/>
</dbReference>
<dbReference type="EMBL" id="NPDU01000121">
    <property type="protein sequence ID" value="PJZ59525.1"/>
    <property type="molecule type" value="Genomic_DNA"/>
</dbReference>
<dbReference type="PANTHER" id="PTHR31793">
    <property type="entry name" value="4-HYDROXYBENZOYL-COA THIOESTERASE FAMILY MEMBER"/>
    <property type="match status" value="1"/>
</dbReference>
<keyword evidence="1" id="KW-0378">Hydrolase</keyword>
<dbReference type="EMBL" id="NPDV01000005">
    <property type="protein sequence ID" value="PJZ53907.1"/>
    <property type="molecule type" value="Genomic_DNA"/>
</dbReference>
<dbReference type="Gene3D" id="3.10.129.10">
    <property type="entry name" value="Hotdog Thioesterase"/>
    <property type="match status" value="1"/>
</dbReference>
<keyword evidence="3" id="KW-1185">Reference proteome</keyword>
<sequence length="145" mass="16860">MNTFEKEKVSENPIKLFTNVLKVRWVDLDENGHVNNGVYQSYFDEARRAAFEDSGLDMNDLRKRHIGPVILKAELDYKAELKYPENVKLTTRFEAQKGSRVLVVQDLYRESDGVLICSAKFYGLFMDLKRMRPYKVSDEEASKLS</sequence>
<accession>A0A2M9YQV3</accession>
<dbReference type="SUPFAM" id="SSF54637">
    <property type="entry name" value="Thioesterase/thiol ester dehydrase-isomerase"/>
    <property type="match status" value="1"/>
</dbReference>
<protein>
    <submittedName>
        <fullName evidence="1">Acyl-CoA thioester hydrolase</fullName>
    </submittedName>
</protein>
<dbReference type="GO" id="GO:0047617">
    <property type="term" value="F:fatty acyl-CoA hydrolase activity"/>
    <property type="evidence" value="ECO:0007669"/>
    <property type="project" value="TreeGrafter"/>
</dbReference>
<gene>
    <name evidence="2" type="ORF">CH376_23220</name>
    <name evidence="1" type="ORF">CH380_07845</name>
</gene>
<evidence type="ECO:0000313" key="3">
    <source>
        <dbReference type="Proteomes" id="UP000232149"/>
    </source>
</evidence>